<evidence type="ECO:0000313" key="2">
    <source>
        <dbReference type="Proteomes" id="UP000299102"/>
    </source>
</evidence>
<comment type="caution">
    <text evidence="1">The sequence shown here is derived from an EMBL/GenBank/DDBJ whole genome shotgun (WGS) entry which is preliminary data.</text>
</comment>
<evidence type="ECO:0000313" key="1">
    <source>
        <dbReference type="EMBL" id="GBP62937.1"/>
    </source>
</evidence>
<gene>
    <name evidence="1" type="ORF">EVAR_95892_1</name>
</gene>
<reference evidence="1 2" key="1">
    <citation type="journal article" date="2019" name="Commun. Biol.">
        <title>The bagworm genome reveals a unique fibroin gene that provides high tensile strength.</title>
        <authorList>
            <person name="Kono N."/>
            <person name="Nakamura H."/>
            <person name="Ohtoshi R."/>
            <person name="Tomita M."/>
            <person name="Numata K."/>
            <person name="Arakawa K."/>
        </authorList>
    </citation>
    <scope>NUCLEOTIDE SEQUENCE [LARGE SCALE GENOMIC DNA]</scope>
</reference>
<sequence>MACRTHPSGVRETTGCVLDPLLILSARSKCQLSCSINALGCAFSHFKKFLYISLLLLCCPLMCRVTRRDAAASNFVPAIASIHSGSMGASVSIRVARTTSTNMTWTRRRIMHAYRRVLLARSLVRALTPKMDTIGWLLCVSEGDYLHRFLSLCNGARAMGQRMVKERGFHRASQFAFFIVAQSLGLSGTDLHIAQFDYRRSHRKVFLSLSNSPRAIELRRPNLVF</sequence>
<name>A0A4C1XKY0_EUMVA</name>
<keyword evidence="2" id="KW-1185">Reference proteome</keyword>
<dbReference type="EMBL" id="BGZK01000854">
    <property type="protein sequence ID" value="GBP62937.1"/>
    <property type="molecule type" value="Genomic_DNA"/>
</dbReference>
<dbReference type="Proteomes" id="UP000299102">
    <property type="component" value="Unassembled WGS sequence"/>
</dbReference>
<accession>A0A4C1XKY0</accession>
<organism evidence="1 2">
    <name type="scientific">Eumeta variegata</name>
    <name type="common">Bagworm moth</name>
    <name type="synonym">Eumeta japonica</name>
    <dbReference type="NCBI Taxonomy" id="151549"/>
    <lineage>
        <taxon>Eukaryota</taxon>
        <taxon>Metazoa</taxon>
        <taxon>Ecdysozoa</taxon>
        <taxon>Arthropoda</taxon>
        <taxon>Hexapoda</taxon>
        <taxon>Insecta</taxon>
        <taxon>Pterygota</taxon>
        <taxon>Neoptera</taxon>
        <taxon>Endopterygota</taxon>
        <taxon>Lepidoptera</taxon>
        <taxon>Glossata</taxon>
        <taxon>Ditrysia</taxon>
        <taxon>Tineoidea</taxon>
        <taxon>Psychidae</taxon>
        <taxon>Oiketicinae</taxon>
        <taxon>Eumeta</taxon>
    </lineage>
</organism>
<protein>
    <submittedName>
        <fullName evidence="1">Uncharacterized protein</fullName>
    </submittedName>
</protein>
<dbReference type="AlphaFoldDB" id="A0A4C1XKY0"/>
<proteinExistence type="predicted"/>